<evidence type="ECO:0000313" key="3">
    <source>
        <dbReference type="EMBL" id="SNR91570.1"/>
    </source>
</evidence>
<gene>
    <name evidence="3" type="ORF">SAMN06265340_11616</name>
</gene>
<name>A0A239A7M9_9BACT</name>
<dbReference type="EMBL" id="FZOB01000016">
    <property type="protein sequence ID" value="SNR91570.1"/>
    <property type="molecule type" value="Genomic_DNA"/>
</dbReference>
<dbReference type="Proteomes" id="UP000198405">
    <property type="component" value="Unassembled WGS sequence"/>
</dbReference>
<organism evidence="3 4">
    <name type="scientific">Desulfurobacterium atlanticum</name>
    <dbReference type="NCBI Taxonomy" id="240169"/>
    <lineage>
        <taxon>Bacteria</taxon>
        <taxon>Pseudomonadati</taxon>
        <taxon>Aquificota</taxon>
        <taxon>Aquificia</taxon>
        <taxon>Desulfurobacteriales</taxon>
        <taxon>Desulfurobacteriaceae</taxon>
        <taxon>Desulfurobacterium</taxon>
    </lineage>
</organism>
<dbReference type="InterPro" id="IPR036280">
    <property type="entry name" value="Multihaem_cyt_sf"/>
</dbReference>
<keyword evidence="2" id="KW-0732">Signal</keyword>
<feature type="compositionally biased region" description="Basic and acidic residues" evidence="1">
    <location>
        <begin position="31"/>
        <end position="52"/>
    </location>
</feature>
<feature type="signal peptide" evidence="2">
    <location>
        <begin position="1"/>
        <end position="18"/>
    </location>
</feature>
<dbReference type="RefSeq" id="WP_089323676.1">
    <property type="nucleotide sequence ID" value="NZ_FZOB01000016.1"/>
</dbReference>
<keyword evidence="4" id="KW-1185">Reference proteome</keyword>
<sequence length="130" mass="14684">MRKVLFLSLLAGFVVSCAGSKTEPVKTQPQPEKKVEKVEKKEEEQGKQPEKVEEIKKVAPSVEVPESKLVLSKFKHSDHVKVIREYGCIPCHHFNVEMHVPDVNRAHQVSQKFLKPSEASCKVCHTKGVE</sequence>
<dbReference type="OrthoDB" id="9788951at2"/>
<evidence type="ECO:0000256" key="2">
    <source>
        <dbReference type="SAM" id="SignalP"/>
    </source>
</evidence>
<evidence type="ECO:0000313" key="4">
    <source>
        <dbReference type="Proteomes" id="UP000198405"/>
    </source>
</evidence>
<feature type="region of interest" description="Disordered" evidence="1">
    <location>
        <begin position="21"/>
        <end position="52"/>
    </location>
</feature>
<protein>
    <recommendedName>
        <fullName evidence="5">Diheme cytochrome c NapB</fullName>
    </recommendedName>
</protein>
<evidence type="ECO:0000256" key="1">
    <source>
        <dbReference type="SAM" id="MobiDB-lite"/>
    </source>
</evidence>
<reference evidence="4" key="1">
    <citation type="submission" date="2017-06" db="EMBL/GenBank/DDBJ databases">
        <authorList>
            <person name="Varghese N."/>
            <person name="Submissions S."/>
        </authorList>
    </citation>
    <scope>NUCLEOTIDE SEQUENCE [LARGE SCALE GENOMIC DNA]</scope>
    <source>
        <strain evidence="4">DSM 15668</strain>
    </source>
</reference>
<dbReference type="SUPFAM" id="SSF48695">
    <property type="entry name" value="Multiheme cytochromes"/>
    <property type="match status" value="1"/>
</dbReference>
<evidence type="ECO:0008006" key="5">
    <source>
        <dbReference type="Google" id="ProtNLM"/>
    </source>
</evidence>
<accession>A0A239A7M9</accession>
<dbReference type="PROSITE" id="PS51257">
    <property type="entry name" value="PROKAR_LIPOPROTEIN"/>
    <property type="match status" value="1"/>
</dbReference>
<feature type="chain" id="PRO_5012579500" description="Diheme cytochrome c NapB" evidence="2">
    <location>
        <begin position="19"/>
        <end position="130"/>
    </location>
</feature>
<dbReference type="AlphaFoldDB" id="A0A239A7M9"/>
<proteinExistence type="predicted"/>